<organism evidence="2 3">
    <name type="scientific">Tectimicrobiota bacterium</name>
    <dbReference type="NCBI Taxonomy" id="2528274"/>
    <lineage>
        <taxon>Bacteria</taxon>
        <taxon>Pseudomonadati</taxon>
        <taxon>Nitrospinota/Tectimicrobiota group</taxon>
        <taxon>Candidatus Tectimicrobiota</taxon>
    </lineage>
</organism>
<evidence type="ECO:0000313" key="2">
    <source>
        <dbReference type="EMBL" id="MBM3224707.1"/>
    </source>
</evidence>
<protein>
    <recommendedName>
        <fullName evidence="1">SecA DEAD-like N-terminal domain-containing protein</fullName>
    </recommendedName>
</protein>
<dbReference type="GO" id="GO:0016020">
    <property type="term" value="C:membrane"/>
    <property type="evidence" value="ECO:0007669"/>
    <property type="project" value="InterPro"/>
</dbReference>
<accession>A0A937W3T6</accession>
<name>A0A937W3T6_UNCTE</name>
<reference evidence="2" key="1">
    <citation type="submission" date="2019-03" db="EMBL/GenBank/DDBJ databases">
        <title>Lake Tanganyika Metagenome-Assembled Genomes (MAGs).</title>
        <authorList>
            <person name="Tran P."/>
        </authorList>
    </citation>
    <scope>NUCLEOTIDE SEQUENCE</scope>
    <source>
        <strain evidence="2">K_DeepCast_65m_m2_066</strain>
    </source>
</reference>
<dbReference type="Gene3D" id="3.40.50.300">
    <property type="entry name" value="P-loop containing nucleotide triphosphate hydrolases"/>
    <property type="match status" value="1"/>
</dbReference>
<feature type="non-terminal residue" evidence="2">
    <location>
        <position position="53"/>
    </location>
</feature>
<dbReference type="InterPro" id="IPR011115">
    <property type="entry name" value="SecA_DEAD"/>
</dbReference>
<dbReference type="EMBL" id="VGLS01000388">
    <property type="protein sequence ID" value="MBM3224707.1"/>
    <property type="molecule type" value="Genomic_DNA"/>
</dbReference>
<dbReference type="GO" id="GO:0017038">
    <property type="term" value="P:protein import"/>
    <property type="evidence" value="ECO:0007669"/>
    <property type="project" value="InterPro"/>
</dbReference>
<dbReference type="Pfam" id="PF07517">
    <property type="entry name" value="SecA_DEAD"/>
    <property type="match status" value="1"/>
</dbReference>
<proteinExistence type="predicted"/>
<feature type="domain" description="SecA DEAD-like N-terminal" evidence="1">
    <location>
        <begin position="7"/>
        <end position="53"/>
    </location>
</feature>
<gene>
    <name evidence="2" type="ORF">FJZ47_13005</name>
</gene>
<evidence type="ECO:0000259" key="1">
    <source>
        <dbReference type="Pfam" id="PF07517"/>
    </source>
</evidence>
<dbReference type="GO" id="GO:0005524">
    <property type="term" value="F:ATP binding"/>
    <property type="evidence" value="ECO:0007669"/>
    <property type="project" value="InterPro"/>
</dbReference>
<evidence type="ECO:0000313" key="3">
    <source>
        <dbReference type="Proteomes" id="UP000712673"/>
    </source>
</evidence>
<dbReference type="InterPro" id="IPR027417">
    <property type="entry name" value="P-loop_NTPase"/>
</dbReference>
<sequence length="53" mass="6343">MFGTLLRKVFGSKNDRELKRIQPLIDHINQRESAMQALSLEDLRDQTIQFRER</sequence>
<dbReference type="AlphaFoldDB" id="A0A937W3T6"/>
<dbReference type="Proteomes" id="UP000712673">
    <property type="component" value="Unassembled WGS sequence"/>
</dbReference>
<comment type="caution">
    <text evidence="2">The sequence shown here is derived from an EMBL/GenBank/DDBJ whole genome shotgun (WGS) entry which is preliminary data.</text>
</comment>